<organism evidence="2 3">
    <name type="scientific">Liparis tanakae</name>
    <name type="common">Tanaka's snailfish</name>
    <dbReference type="NCBI Taxonomy" id="230148"/>
    <lineage>
        <taxon>Eukaryota</taxon>
        <taxon>Metazoa</taxon>
        <taxon>Chordata</taxon>
        <taxon>Craniata</taxon>
        <taxon>Vertebrata</taxon>
        <taxon>Euteleostomi</taxon>
        <taxon>Actinopterygii</taxon>
        <taxon>Neopterygii</taxon>
        <taxon>Teleostei</taxon>
        <taxon>Neoteleostei</taxon>
        <taxon>Acanthomorphata</taxon>
        <taxon>Eupercaria</taxon>
        <taxon>Perciformes</taxon>
        <taxon>Cottioidei</taxon>
        <taxon>Cottales</taxon>
        <taxon>Liparidae</taxon>
        <taxon>Liparis</taxon>
    </lineage>
</organism>
<sequence>MGCRLHAEQLSNDRHAAPLEGQRGVMGRMRSSTSTAGARWWSTVVEDNGGARWWRTMVEHDGGGQWWSTMVERDSGA</sequence>
<feature type="compositionally biased region" description="Basic and acidic residues" evidence="1">
    <location>
        <begin position="1"/>
        <end position="17"/>
    </location>
</feature>
<evidence type="ECO:0000256" key="1">
    <source>
        <dbReference type="SAM" id="MobiDB-lite"/>
    </source>
</evidence>
<evidence type="ECO:0000313" key="3">
    <source>
        <dbReference type="Proteomes" id="UP000314294"/>
    </source>
</evidence>
<reference evidence="2 3" key="1">
    <citation type="submission" date="2019-03" db="EMBL/GenBank/DDBJ databases">
        <title>First draft genome of Liparis tanakae, snailfish: a comprehensive survey of snailfish specific genes.</title>
        <authorList>
            <person name="Kim W."/>
            <person name="Song I."/>
            <person name="Jeong J.-H."/>
            <person name="Kim D."/>
            <person name="Kim S."/>
            <person name="Ryu S."/>
            <person name="Song J.Y."/>
            <person name="Lee S.K."/>
        </authorList>
    </citation>
    <scope>NUCLEOTIDE SEQUENCE [LARGE SCALE GENOMIC DNA]</scope>
    <source>
        <tissue evidence="2">Muscle</tissue>
    </source>
</reference>
<dbReference type="OrthoDB" id="7689696at2759"/>
<proteinExistence type="predicted"/>
<keyword evidence="3" id="KW-1185">Reference proteome</keyword>
<dbReference type="AlphaFoldDB" id="A0A4Z2EV23"/>
<dbReference type="EMBL" id="SRLO01002660">
    <property type="protein sequence ID" value="TNN32500.1"/>
    <property type="molecule type" value="Genomic_DNA"/>
</dbReference>
<protein>
    <submittedName>
        <fullName evidence="2">Uncharacterized protein</fullName>
    </submittedName>
</protein>
<gene>
    <name evidence="2" type="ORF">EYF80_057339</name>
</gene>
<evidence type="ECO:0000313" key="2">
    <source>
        <dbReference type="EMBL" id="TNN32500.1"/>
    </source>
</evidence>
<accession>A0A4Z2EV23</accession>
<dbReference type="Proteomes" id="UP000314294">
    <property type="component" value="Unassembled WGS sequence"/>
</dbReference>
<feature type="region of interest" description="Disordered" evidence="1">
    <location>
        <begin position="1"/>
        <end position="32"/>
    </location>
</feature>
<comment type="caution">
    <text evidence="2">The sequence shown here is derived from an EMBL/GenBank/DDBJ whole genome shotgun (WGS) entry which is preliminary data.</text>
</comment>
<name>A0A4Z2EV23_9TELE</name>